<keyword evidence="1" id="KW-0812">Transmembrane</keyword>
<protein>
    <submittedName>
        <fullName evidence="2">Uncharacterized protein</fullName>
    </submittedName>
</protein>
<evidence type="ECO:0000313" key="3">
    <source>
        <dbReference type="Proteomes" id="UP000248783"/>
    </source>
</evidence>
<evidence type="ECO:0000313" key="2">
    <source>
        <dbReference type="EMBL" id="PZR52791.1"/>
    </source>
</evidence>
<dbReference type="EMBL" id="QKWH01000007">
    <property type="protein sequence ID" value="PZR52791.1"/>
    <property type="molecule type" value="Genomic_DNA"/>
</dbReference>
<keyword evidence="1" id="KW-1133">Transmembrane helix</keyword>
<dbReference type="RefSeq" id="WP_111251212.1">
    <property type="nucleotide sequence ID" value="NZ_QKWH01000007.1"/>
</dbReference>
<feature type="transmembrane region" description="Helical" evidence="1">
    <location>
        <begin position="26"/>
        <end position="45"/>
    </location>
</feature>
<dbReference type="Proteomes" id="UP000248783">
    <property type="component" value="Unassembled WGS sequence"/>
</dbReference>
<organism evidence="2 3">
    <name type="scientific">Xylanimonas oleitrophica</name>
    <dbReference type="NCBI Taxonomy" id="2607479"/>
    <lineage>
        <taxon>Bacteria</taxon>
        <taxon>Bacillati</taxon>
        <taxon>Actinomycetota</taxon>
        <taxon>Actinomycetes</taxon>
        <taxon>Micrococcales</taxon>
        <taxon>Promicromonosporaceae</taxon>
        <taxon>Xylanimonas</taxon>
    </lineage>
</organism>
<keyword evidence="3" id="KW-1185">Reference proteome</keyword>
<feature type="transmembrane region" description="Helical" evidence="1">
    <location>
        <begin position="97"/>
        <end position="117"/>
    </location>
</feature>
<feature type="transmembrane region" description="Helical" evidence="1">
    <location>
        <begin position="65"/>
        <end position="85"/>
    </location>
</feature>
<comment type="caution">
    <text evidence="2">The sequence shown here is derived from an EMBL/GenBank/DDBJ whole genome shotgun (WGS) entry which is preliminary data.</text>
</comment>
<evidence type="ECO:0000256" key="1">
    <source>
        <dbReference type="SAM" id="Phobius"/>
    </source>
</evidence>
<proteinExistence type="predicted"/>
<reference evidence="2 3" key="1">
    <citation type="submission" date="2018-06" db="EMBL/GenBank/DDBJ databases">
        <title>Whole genome sequencing of a novel hydrocarbon degrading bacterial strain, PW21 isolated from oil contaminated produced water sample.</title>
        <authorList>
            <person name="Nagkirti P."/>
            <person name="Shaikh A."/>
            <person name="Gowdaman V."/>
            <person name="Engineer A.E."/>
            <person name="Dagar S."/>
            <person name="Dhakephalkar P.K."/>
        </authorList>
    </citation>
    <scope>NUCLEOTIDE SEQUENCE [LARGE SCALE GENOMIC DNA]</scope>
    <source>
        <strain evidence="2 3">PW21</strain>
    </source>
</reference>
<name>A0A2W5YEF7_9MICO</name>
<keyword evidence="1" id="KW-0472">Membrane</keyword>
<sequence>MPSSNTETPQPDPAPAARAAGRRGTVALALAGLATLLFVLLRSTLAGTSPLAASIADGDTGHRMIAMGGFVLAVGTSIVAVLVAVRAIAEDRGRRRGIAAVILALGSPMAAVALTAFPG</sequence>
<accession>A0A2W5YEF7</accession>
<dbReference type="AlphaFoldDB" id="A0A2W5YEF7"/>
<gene>
    <name evidence="2" type="ORF">DNL40_10525</name>
</gene>